<evidence type="ECO:0000259" key="2">
    <source>
        <dbReference type="PROSITE" id="PS50053"/>
    </source>
</evidence>
<dbReference type="InterPro" id="IPR000626">
    <property type="entry name" value="Ubiquitin-like_dom"/>
</dbReference>
<dbReference type="AlphaFoldDB" id="A0A0S4JFF5"/>
<feature type="domain" description="Ubiquitin-like" evidence="2">
    <location>
        <begin position="170"/>
        <end position="246"/>
    </location>
</feature>
<reference evidence="4" key="1">
    <citation type="submission" date="2015-09" db="EMBL/GenBank/DDBJ databases">
        <authorList>
            <consortium name="Pathogen Informatics"/>
        </authorList>
    </citation>
    <scope>NUCLEOTIDE SEQUENCE [LARGE SCALE GENOMIC DNA]</scope>
    <source>
        <strain evidence="4">Lake Konstanz</strain>
    </source>
</reference>
<dbReference type="SUPFAM" id="SSF54236">
    <property type="entry name" value="Ubiquitin-like"/>
    <property type="match status" value="1"/>
</dbReference>
<feature type="compositionally biased region" description="Basic and acidic residues" evidence="1">
    <location>
        <begin position="1"/>
        <end position="20"/>
    </location>
</feature>
<feature type="region of interest" description="Disordered" evidence="1">
    <location>
        <begin position="61"/>
        <end position="168"/>
    </location>
</feature>
<dbReference type="Proteomes" id="UP000051952">
    <property type="component" value="Unassembled WGS sequence"/>
</dbReference>
<sequence>MGKRNRSSETPEESEQRPNEVEEEVPLAIHSRSRRTIRQAQDFLVANASLYNVTRMYGALPLPRRSESPSPVPPASLSQKTEEVPTPPQSQDAPLTQPSQQSSRPSATVRSRTPPPVEQRSSPRLGPQRTPTMDPPRSIPSTPRKAQPTPPPPSQTTTRGPPPASDDTMLDLSIATLSGRQANVRILAGRSVNELAARMETLIGVPLQQIRFKCNGVDLPSGPQSLRSVGVRSGDHVFIRLDTGASSSATGVQGARSASSTAASPFKQRTTLFGSAASTGPQGGAAASPFKELPSWLLK</sequence>
<accession>A0A0S4JFF5</accession>
<proteinExistence type="predicted"/>
<gene>
    <name evidence="3" type="ORF">BSAL_17745</name>
</gene>
<keyword evidence="4" id="KW-1185">Reference proteome</keyword>
<dbReference type="VEuPathDB" id="TriTrypDB:BSAL_17745"/>
<dbReference type="PROSITE" id="PS50053">
    <property type="entry name" value="UBIQUITIN_2"/>
    <property type="match status" value="1"/>
</dbReference>
<dbReference type="OMA" id="TDKTVCR"/>
<dbReference type="InterPro" id="IPR029071">
    <property type="entry name" value="Ubiquitin-like_domsf"/>
</dbReference>
<evidence type="ECO:0000313" key="4">
    <source>
        <dbReference type="Proteomes" id="UP000051952"/>
    </source>
</evidence>
<dbReference type="EMBL" id="CYKH01001679">
    <property type="protein sequence ID" value="CUG88880.1"/>
    <property type="molecule type" value="Genomic_DNA"/>
</dbReference>
<name>A0A0S4JFF5_BODSA</name>
<feature type="compositionally biased region" description="Pro residues" evidence="1">
    <location>
        <begin position="148"/>
        <end position="164"/>
    </location>
</feature>
<protein>
    <recommendedName>
        <fullName evidence="2">Ubiquitin-like domain-containing protein</fullName>
    </recommendedName>
</protein>
<feature type="compositionally biased region" description="Polar residues" evidence="1">
    <location>
        <begin position="89"/>
        <end position="111"/>
    </location>
</feature>
<evidence type="ECO:0000256" key="1">
    <source>
        <dbReference type="SAM" id="MobiDB-lite"/>
    </source>
</evidence>
<feature type="region of interest" description="Disordered" evidence="1">
    <location>
        <begin position="1"/>
        <end position="36"/>
    </location>
</feature>
<organism evidence="3 4">
    <name type="scientific">Bodo saltans</name>
    <name type="common">Flagellated protozoan</name>
    <dbReference type="NCBI Taxonomy" id="75058"/>
    <lineage>
        <taxon>Eukaryota</taxon>
        <taxon>Discoba</taxon>
        <taxon>Euglenozoa</taxon>
        <taxon>Kinetoplastea</taxon>
        <taxon>Metakinetoplastina</taxon>
        <taxon>Eubodonida</taxon>
        <taxon>Bodonidae</taxon>
        <taxon>Bodo</taxon>
    </lineage>
</organism>
<evidence type="ECO:0000313" key="3">
    <source>
        <dbReference type="EMBL" id="CUG88880.1"/>
    </source>
</evidence>